<dbReference type="GO" id="GO:0005737">
    <property type="term" value="C:cytoplasm"/>
    <property type="evidence" value="ECO:0007669"/>
    <property type="project" value="UniProtKB-SubCell"/>
</dbReference>
<dbReference type="HAMAP" id="MF_02210">
    <property type="entry name" value="RimI"/>
    <property type="match status" value="1"/>
</dbReference>
<evidence type="ECO:0000313" key="8">
    <source>
        <dbReference type="Proteomes" id="UP000275394"/>
    </source>
</evidence>
<dbReference type="CDD" id="cd04301">
    <property type="entry name" value="NAT_SF"/>
    <property type="match status" value="1"/>
</dbReference>
<dbReference type="RefSeq" id="WP_211333573.1">
    <property type="nucleotide sequence ID" value="NZ_RKHR01000003.1"/>
</dbReference>
<protein>
    <recommendedName>
        <fullName evidence="5">[Ribosomal protein bS18]-alanine N-acetyltransferase</fullName>
        <ecNumber evidence="5">2.3.1.266</ecNumber>
    </recommendedName>
</protein>
<dbReference type="GO" id="GO:0008999">
    <property type="term" value="F:protein-N-terminal-alanine acetyltransferase activity"/>
    <property type="evidence" value="ECO:0007669"/>
    <property type="project" value="UniProtKB-UniRule"/>
</dbReference>
<keyword evidence="4 5" id="KW-0012">Acyltransferase</keyword>
<evidence type="ECO:0000256" key="5">
    <source>
        <dbReference type="HAMAP-Rule" id="MF_02210"/>
    </source>
</evidence>
<comment type="caution">
    <text evidence="5">Lacks conserved residue(s) required for the propagation of feature annotation.</text>
</comment>
<comment type="function">
    <text evidence="5">Acetylates the N-terminal alanine of ribosomal protein bS18.</text>
</comment>
<gene>
    <name evidence="5" type="primary">rimI</name>
    <name evidence="7" type="ORF">EDC56_1371</name>
</gene>
<dbReference type="EMBL" id="RKHR01000003">
    <property type="protein sequence ID" value="ROS05817.1"/>
    <property type="molecule type" value="Genomic_DNA"/>
</dbReference>
<dbReference type="InterPro" id="IPR043690">
    <property type="entry name" value="RimI"/>
</dbReference>
<dbReference type="NCBIfam" id="TIGR01575">
    <property type="entry name" value="rimI"/>
    <property type="match status" value="1"/>
</dbReference>
<proteinExistence type="inferred from homology"/>
<dbReference type="AlphaFoldDB" id="A0A3N2E1B8"/>
<evidence type="ECO:0000256" key="4">
    <source>
        <dbReference type="ARBA" id="ARBA00023315"/>
    </source>
</evidence>
<comment type="caution">
    <text evidence="7">The sequence shown here is derived from an EMBL/GenBank/DDBJ whole genome shotgun (WGS) entry which is preliminary data.</text>
</comment>
<dbReference type="InterPro" id="IPR016181">
    <property type="entry name" value="Acyl_CoA_acyltransferase"/>
</dbReference>
<feature type="binding site" evidence="5">
    <location>
        <position position="112"/>
    </location>
    <ligand>
        <name>acetyl-CoA</name>
        <dbReference type="ChEBI" id="CHEBI:57288"/>
    </ligand>
</feature>
<dbReference type="Gene3D" id="3.40.630.30">
    <property type="match status" value="1"/>
</dbReference>
<comment type="similarity">
    <text evidence="1 5">Belongs to the acetyltransferase family. RimI subfamily.</text>
</comment>
<accession>A0A3N2E1B8</accession>
<evidence type="ECO:0000313" key="7">
    <source>
        <dbReference type="EMBL" id="ROS05817.1"/>
    </source>
</evidence>
<dbReference type="PROSITE" id="PS51186">
    <property type="entry name" value="GNAT"/>
    <property type="match status" value="1"/>
</dbReference>
<dbReference type="PANTHER" id="PTHR43420">
    <property type="entry name" value="ACETYLTRANSFERASE"/>
    <property type="match status" value="1"/>
</dbReference>
<name>A0A3N2E1B8_9GAMM</name>
<dbReference type="InterPro" id="IPR006464">
    <property type="entry name" value="AcTrfase_RimI/Ard1"/>
</dbReference>
<dbReference type="PANTHER" id="PTHR43420:SF51">
    <property type="entry name" value="PEPTIDYL-LYSINE N-ACETYLTRANSFERASE YIAC"/>
    <property type="match status" value="1"/>
</dbReference>
<organism evidence="7 8">
    <name type="scientific">Sinobacterium caligoides</name>
    <dbReference type="NCBI Taxonomy" id="933926"/>
    <lineage>
        <taxon>Bacteria</taxon>
        <taxon>Pseudomonadati</taxon>
        <taxon>Pseudomonadota</taxon>
        <taxon>Gammaproteobacteria</taxon>
        <taxon>Cellvibrionales</taxon>
        <taxon>Spongiibacteraceae</taxon>
        <taxon>Sinobacterium</taxon>
    </lineage>
</organism>
<feature type="domain" description="N-acetyltransferase" evidence="6">
    <location>
        <begin position="6"/>
        <end position="151"/>
    </location>
</feature>
<dbReference type="InterPro" id="IPR050680">
    <property type="entry name" value="YpeA/RimI_acetyltransf"/>
</dbReference>
<evidence type="ECO:0000256" key="2">
    <source>
        <dbReference type="ARBA" id="ARBA00022490"/>
    </source>
</evidence>
<sequence length="158" mass="17523">MLIAGYQLRRATLQDADVMARLDREATPTAWSVQNFRDSLNAEDQCWLLMQGVEVVGSAISSIVLDEASLLNITICPKQQGQGLGRGLLEHLLEQASDNGALVCFLEVRESNQPAIALYLSSGFTQVGVRKNYYQLEDGREHALVMKRELSINVSRTI</sequence>
<evidence type="ECO:0000256" key="3">
    <source>
        <dbReference type="ARBA" id="ARBA00022679"/>
    </source>
</evidence>
<dbReference type="Proteomes" id="UP000275394">
    <property type="component" value="Unassembled WGS sequence"/>
</dbReference>
<dbReference type="InterPro" id="IPR000182">
    <property type="entry name" value="GNAT_dom"/>
</dbReference>
<comment type="catalytic activity">
    <reaction evidence="5">
        <text>N-terminal L-alanyl-[ribosomal protein bS18] + acetyl-CoA = N-terminal N(alpha)-acetyl-L-alanyl-[ribosomal protein bS18] + CoA + H(+)</text>
        <dbReference type="Rhea" id="RHEA:43756"/>
        <dbReference type="Rhea" id="RHEA-COMP:10676"/>
        <dbReference type="Rhea" id="RHEA-COMP:10677"/>
        <dbReference type="ChEBI" id="CHEBI:15378"/>
        <dbReference type="ChEBI" id="CHEBI:57287"/>
        <dbReference type="ChEBI" id="CHEBI:57288"/>
        <dbReference type="ChEBI" id="CHEBI:64718"/>
        <dbReference type="ChEBI" id="CHEBI:83683"/>
        <dbReference type="EC" id="2.3.1.266"/>
    </reaction>
</comment>
<keyword evidence="8" id="KW-1185">Reference proteome</keyword>
<dbReference type="Pfam" id="PF00583">
    <property type="entry name" value="Acetyltransf_1"/>
    <property type="match status" value="1"/>
</dbReference>
<feature type="active site" description="Proton donor" evidence="5">
    <location>
        <position position="119"/>
    </location>
</feature>
<comment type="subcellular location">
    <subcellularLocation>
        <location evidence="5">Cytoplasm</location>
    </subcellularLocation>
</comment>
<dbReference type="SUPFAM" id="SSF55729">
    <property type="entry name" value="Acyl-CoA N-acyltransferases (Nat)"/>
    <property type="match status" value="1"/>
</dbReference>
<keyword evidence="2 5" id="KW-0963">Cytoplasm</keyword>
<evidence type="ECO:0000256" key="1">
    <source>
        <dbReference type="ARBA" id="ARBA00005395"/>
    </source>
</evidence>
<evidence type="ECO:0000259" key="6">
    <source>
        <dbReference type="PROSITE" id="PS51186"/>
    </source>
</evidence>
<feature type="active site" description="Proton acceptor" evidence="5">
    <location>
        <position position="107"/>
    </location>
</feature>
<reference evidence="7 8" key="1">
    <citation type="submission" date="2018-11" db="EMBL/GenBank/DDBJ databases">
        <title>Genomic Encyclopedia of Type Strains, Phase IV (KMG-IV): sequencing the most valuable type-strain genomes for metagenomic binning, comparative biology and taxonomic classification.</title>
        <authorList>
            <person name="Goeker M."/>
        </authorList>
    </citation>
    <scope>NUCLEOTIDE SEQUENCE [LARGE SCALE GENOMIC DNA]</scope>
    <source>
        <strain evidence="7 8">DSM 100316</strain>
    </source>
</reference>
<dbReference type="EC" id="2.3.1.266" evidence="5"/>
<keyword evidence="3 5" id="KW-0808">Transferase</keyword>